<reference evidence="4" key="3">
    <citation type="submission" date="2018-04" db="EMBL/GenBank/DDBJ databases">
        <authorList>
            <person name="Sheh A."/>
            <person name="Shen Z."/>
            <person name="Mannion A.J."/>
            <person name="Fox J.G."/>
        </authorList>
    </citation>
    <scope>NUCLEOTIDE SEQUENCE</scope>
    <source>
        <strain evidence="4">MIT 97-6194</strain>
    </source>
</reference>
<protein>
    <submittedName>
        <fullName evidence="4">Uncharacterized protein</fullName>
    </submittedName>
</protein>
<keyword evidence="2" id="KW-0732">Signal</keyword>
<evidence type="ECO:0000256" key="2">
    <source>
        <dbReference type="SAM" id="SignalP"/>
    </source>
</evidence>
<keyword evidence="5" id="KW-1185">Reference proteome</keyword>
<comment type="caution">
    <text evidence="4">The sequence shown here is derived from an EMBL/GenBank/DDBJ whole genome shotgun (WGS) entry which is preliminary data.</text>
</comment>
<evidence type="ECO:0000256" key="1">
    <source>
        <dbReference type="SAM" id="MobiDB-lite"/>
    </source>
</evidence>
<gene>
    <name evidence="3" type="ORF">DCO61_05095</name>
    <name evidence="4" type="ORF">LS64_003830</name>
</gene>
<evidence type="ECO:0000313" key="5">
    <source>
        <dbReference type="Proteomes" id="UP000029714"/>
    </source>
</evidence>
<reference evidence="4 5" key="1">
    <citation type="journal article" date="2014" name="Genome Announc.">
        <title>Draft genome sequences of eight enterohepatic helicobacter species isolated from both laboratory and wild rodents.</title>
        <authorList>
            <person name="Sheh A."/>
            <person name="Shen Z."/>
            <person name="Fox J.G."/>
        </authorList>
    </citation>
    <scope>NUCLEOTIDE SEQUENCE [LARGE SCALE GENOMIC DNA]</scope>
    <source>
        <strain evidence="4 5">MIT 97-6194</strain>
    </source>
</reference>
<dbReference type="Proteomes" id="UP000029714">
    <property type="component" value="Unassembled WGS sequence"/>
</dbReference>
<feature type="signal peptide" evidence="2">
    <location>
        <begin position="1"/>
        <end position="19"/>
    </location>
</feature>
<dbReference type="EMBL" id="QBIU01000001">
    <property type="protein sequence ID" value="MWV69398.1"/>
    <property type="molecule type" value="Genomic_DNA"/>
</dbReference>
<dbReference type="RefSeq" id="WP_052062525.1">
    <property type="nucleotide sequence ID" value="NZ_JRMP02000004.1"/>
</dbReference>
<dbReference type="Proteomes" id="UP000477070">
    <property type="component" value="Unassembled WGS sequence"/>
</dbReference>
<accession>A0A347VVU6</accession>
<sequence>MKIFLIVMIFVIFQGINLAQDSKVDSKKANFESKKVSDSAKKNTSKKDSKTNSKNANLESNNIKDSITLKEIPIPNLKTDKVAKEKLYPHITMQFGLNKKKKNKVLKSVISSKISSPLFNDSKDICKDLFMSALQDLQNQALQLKASKILNIISNEKKPQNAKTFSCDVGKMFSKVTLKADIVK</sequence>
<organism evidence="4 5">
    <name type="scientific">Helicobacter saguini</name>
    <dbReference type="NCBI Taxonomy" id="1548018"/>
    <lineage>
        <taxon>Bacteria</taxon>
        <taxon>Pseudomonadati</taxon>
        <taxon>Campylobacterota</taxon>
        <taxon>Epsilonproteobacteria</taxon>
        <taxon>Campylobacterales</taxon>
        <taxon>Helicobacteraceae</taxon>
        <taxon>Helicobacter</taxon>
    </lineage>
</organism>
<evidence type="ECO:0000313" key="6">
    <source>
        <dbReference type="Proteomes" id="UP000477070"/>
    </source>
</evidence>
<evidence type="ECO:0000313" key="3">
    <source>
        <dbReference type="EMBL" id="MWV69398.1"/>
    </source>
</evidence>
<reference evidence="3 6" key="4">
    <citation type="submission" date="2019-12" db="EMBL/GenBank/DDBJ databases">
        <title>Multi-Generational Helicobacter saguini Isolates.</title>
        <authorList>
            <person name="Mannion A."/>
            <person name="Shen Z."/>
            <person name="Fox J.G."/>
        </authorList>
    </citation>
    <scope>NUCLEOTIDE SEQUENCE [LARGE SCALE GENOMIC DNA]</scope>
    <source>
        <strain evidence="3">16-048</strain>
        <strain evidence="6">16-048 (F4)</strain>
    </source>
</reference>
<feature type="compositionally biased region" description="Basic and acidic residues" evidence="1">
    <location>
        <begin position="30"/>
        <end position="51"/>
    </location>
</feature>
<dbReference type="EMBL" id="JRMP02000004">
    <property type="protein sequence ID" value="TLD95047.1"/>
    <property type="molecule type" value="Genomic_DNA"/>
</dbReference>
<feature type="region of interest" description="Disordered" evidence="1">
    <location>
        <begin position="30"/>
        <end position="58"/>
    </location>
</feature>
<proteinExistence type="predicted"/>
<reference evidence="4 5" key="2">
    <citation type="journal article" date="2016" name="Infect. Immun.">
        <title>Helicobacter saguini, a Novel Helicobacter Isolated from Cotton-Top Tamarins with Ulcerative Colitis, Has Proinflammatory Properties and Induces Typhlocolitis and Dysplasia in Gnotobiotic IL-10-/- Mice.</title>
        <authorList>
            <person name="Shen Z."/>
            <person name="Mannion A."/>
            <person name="Whary M.T."/>
            <person name="Muthupalani S."/>
            <person name="Sheh A."/>
            <person name="Feng Y."/>
            <person name="Gong G."/>
            <person name="Vandamme P."/>
            <person name="Holcombe H.R."/>
            <person name="Paster B.J."/>
            <person name="Fox J.G."/>
        </authorList>
    </citation>
    <scope>NUCLEOTIDE SEQUENCE [LARGE SCALE GENOMIC DNA]</scope>
    <source>
        <strain evidence="4 5">MIT 97-6194</strain>
    </source>
</reference>
<feature type="chain" id="PRO_5036329037" evidence="2">
    <location>
        <begin position="20"/>
        <end position="184"/>
    </location>
</feature>
<dbReference type="AlphaFoldDB" id="A0A347VVU6"/>
<evidence type="ECO:0000313" key="4">
    <source>
        <dbReference type="EMBL" id="TLD95047.1"/>
    </source>
</evidence>
<name>A0A347VVU6_9HELI</name>